<proteinExistence type="predicted"/>
<dbReference type="Pfam" id="PF15593">
    <property type="entry name" value="Imm42"/>
    <property type="match status" value="1"/>
</dbReference>
<gene>
    <name evidence="1" type="ORF">AL533_04595</name>
</gene>
<evidence type="ECO:0000313" key="2">
    <source>
        <dbReference type="Proteomes" id="UP000237921"/>
    </source>
</evidence>
<dbReference type="Proteomes" id="UP000237921">
    <property type="component" value="Chromosome"/>
</dbReference>
<dbReference type="EMBL" id="CP014019">
    <property type="protein sequence ID" value="AVF43715.1"/>
    <property type="molecule type" value="Genomic_DNA"/>
</dbReference>
<dbReference type="AlphaFoldDB" id="A0A2L1VEY0"/>
<evidence type="ECO:0000313" key="1">
    <source>
        <dbReference type="EMBL" id="AVF43715.1"/>
    </source>
</evidence>
<evidence type="ECO:0008006" key="3">
    <source>
        <dbReference type="Google" id="ProtNLM"/>
    </source>
</evidence>
<dbReference type="RefSeq" id="WP_104918751.1">
    <property type="nucleotide sequence ID" value="NZ_BKYR01000002.1"/>
</dbReference>
<name>A0A2L1VEY0_ACINO</name>
<protein>
    <recommendedName>
        <fullName evidence="3">Immunity protein 42</fullName>
    </recommendedName>
</protein>
<reference evidence="2" key="1">
    <citation type="submission" date="2017-12" db="EMBL/GenBank/DDBJ databases">
        <title>FDA dAtabase for Regulatory Grade micrObial Sequences (FDA-ARGOS): Supporting development and validation of Infectious Disease Dx tests.</title>
        <authorList>
            <person name="Hoffmann M."/>
            <person name="Allard M."/>
            <person name="Evans P."/>
            <person name="Brown E."/>
            <person name="Tallon L."/>
            <person name="Sadzewicz L."/>
            <person name="Sengamalay N."/>
            <person name="Ott S."/>
            <person name="Godinez A."/>
            <person name="Nagaraj S."/>
            <person name="Vavikolanu K."/>
            <person name="Aluvathingal J."/>
            <person name="Nadendla S."/>
            <person name="Sichtig H."/>
        </authorList>
    </citation>
    <scope>NUCLEOTIDE SEQUENCE [LARGE SCALE GENOMIC DNA]</scope>
    <source>
        <strain evidence="2">FDAARGOS_129</strain>
    </source>
</reference>
<sequence>MIVKYCDDFFIQWDVVYPLKNNLDLGIFNFWINDTCYPAKGINITLKSLFHVLISNIEEIKALDSDIGDIIIEKIDFSSIDNKDLVWLDTGELFQFGFGMVLGFNKESERLFYTFDYEKSYSEVILPKGTVSSTLQALGCSAF</sequence>
<organism evidence="1 2">
    <name type="scientific">Acinetobacter nosocomialis</name>
    <dbReference type="NCBI Taxonomy" id="106654"/>
    <lineage>
        <taxon>Bacteria</taxon>
        <taxon>Pseudomonadati</taxon>
        <taxon>Pseudomonadota</taxon>
        <taxon>Gammaproteobacteria</taxon>
        <taxon>Moraxellales</taxon>
        <taxon>Moraxellaceae</taxon>
        <taxon>Acinetobacter</taxon>
        <taxon>Acinetobacter calcoaceticus/baumannii complex</taxon>
    </lineage>
</organism>
<accession>A0A2L1VEY0</accession>
<dbReference type="InterPro" id="IPR028958">
    <property type="entry name" value="Imm42"/>
</dbReference>